<evidence type="ECO:0000313" key="7">
    <source>
        <dbReference type="Proteomes" id="UP000694405"/>
    </source>
</evidence>
<feature type="region of interest" description="Disordered" evidence="5">
    <location>
        <begin position="119"/>
        <end position="194"/>
    </location>
</feature>
<evidence type="ECO:0000256" key="3">
    <source>
        <dbReference type="ARBA" id="ARBA00023242"/>
    </source>
</evidence>
<dbReference type="Pfam" id="PF02373">
    <property type="entry name" value="JmjC"/>
    <property type="match status" value="1"/>
</dbReference>
<comment type="function">
    <text evidence="4">Histone demethylase that specifically demethylates 'Lys-9' of histone H3, thereby playing a central role in histone code.</text>
</comment>
<dbReference type="Ensembl" id="ENSMUNT00000035675.1">
    <property type="protein sequence ID" value="ENSMUNP00000027541.1"/>
    <property type="gene ID" value="ENSMUNG00000021874.1"/>
</dbReference>
<dbReference type="SMART" id="SM00558">
    <property type="entry name" value="JmjC"/>
    <property type="match status" value="1"/>
</dbReference>
<dbReference type="GO" id="GO:0070988">
    <property type="term" value="P:demethylation"/>
    <property type="evidence" value="ECO:0007669"/>
    <property type="project" value="UniProtKB-UniRule"/>
</dbReference>
<evidence type="ECO:0000256" key="5">
    <source>
        <dbReference type="SAM" id="MobiDB-lite"/>
    </source>
</evidence>
<dbReference type="Gene3D" id="2.60.120.650">
    <property type="entry name" value="Cupin"/>
    <property type="match status" value="1"/>
</dbReference>
<comment type="similarity">
    <text evidence="4">Belongs to the JHDM2 histone demethylase family.</text>
</comment>
<sequence>LFLLHPSAVGNRGGPWVGTRPHATHFPMDPGPGRPSEPKDLVYQSLQPGPAEFNPSPPLTDGHHPPVHTKPEHAPACLCTTPGCDGCPGMGCEVLGPFEPPLAMPPPSNHTKLKKTWLTRHSEQSLPHSQSPHGDGGSETPAEGKRSAKRPHSTTDGAHGAGDGAGAAKRGTKVSPGAAGPAGVRGASSPVTPLWSIPSTSTALRSILPITLQAFPSCSLSRRFALGADGQLSPDGFCTLGEAEGELLEAASPERGVRSTGSSLCLAKYLLRVLGDPFCEAVRRDRDVWAGAPEGKRGPGSGVTPGPGGLRLCDCCQRGFFNSHWSCPRCGFQLCPECHRSGRGADGHGMAAGGGLQRGVSARPLPTSDLPVPLSPVLTRLWKLLHKVRAQFGIESHCPCGEGAVEQSPAEPPPASRQTMEEGTRSPGQGPPRGAVPPGTLCDLLASTAVKLCLGQDGVRMAFAPVSPALPRDNHFTSILDSIIARVVERKIQQQQVGGEMSPPSASEPPSPPSPPISHCILAPSGLLWLQDPGHAAKYELFQEHWRQGEPVLVSGLQKQLEEQLWGPESFRSCGMEQVLEVVNLRAPDTRIRVSSREFWDGFTTSAELDQGSRDLLKLESGFGDMEVTNLSASLPLPEYCGPSGRLNLGTYLQGHCARRWLRPRICAAYGVMPQDRTIGTKTLTVEVTDSISILVHAAAGQPAAQQGKDVDAALKERLRDAGSRPGALWHIFRAEDAGRIQAFLQKVGQDGAAMEEQPGPYLDLSLRTRLCQECGVSGWTLLQCLGDAVLVPAGAPHQVQTLTSTISVEQRFLSPEHIAQLRDHSMDPTGTTRQLRARVGG</sequence>
<reference evidence="6" key="2">
    <citation type="submission" date="2025-08" db="UniProtKB">
        <authorList>
            <consortium name="Ensembl"/>
        </authorList>
    </citation>
    <scope>IDENTIFICATION</scope>
</reference>
<feature type="region of interest" description="Disordered" evidence="5">
    <location>
        <begin position="494"/>
        <end position="517"/>
    </location>
</feature>
<dbReference type="GO" id="GO:0000785">
    <property type="term" value="C:chromatin"/>
    <property type="evidence" value="ECO:0007669"/>
    <property type="project" value="TreeGrafter"/>
</dbReference>
<dbReference type="PROSITE" id="PS51184">
    <property type="entry name" value="JMJC"/>
    <property type="match status" value="1"/>
</dbReference>
<dbReference type="GO" id="GO:0003712">
    <property type="term" value="F:transcription coregulator activity"/>
    <property type="evidence" value="ECO:0007669"/>
    <property type="project" value="TreeGrafter"/>
</dbReference>
<comment type="cofactor">
    <cofactor evidence="4">
        <name>Fe(2+)</name>
        <dbReference type="ChEBI" id="CHEBI:29033"/>
    </cofactor>
    <text evidence="4">Binds 1 Fe(2+) ion per subunit.</text>
</comment>
<reference evidence="6" key="3">
    <citation type="submission" date="2025-09" db="UniProtKB">
        <authorList>
            <consortium name="Ensembl"/>
        </authorList>
    </citation>
    <scope>IDENTIFICATION</scope>
</reference>
<proteinExistence type="inferred from homology"/>
<evidence type="ECO:0000313" key="6">
    <source>
        <dbReference type="Ensembl" id="ENSMUNP00000027541.1"/>
    </source>
</evidence>
<dbReference type="InterPro" id="IPR045109">
    <property type="entry name" value="LSDs-like"/>
</dbReference>
<comment type="catalytic activity">
    <reaction evidence="4">
        <text>N(6),N(6)-dimethyl-L-lysyl(9)-[histone H3] + 2 2-oxoglutarate + 2 O2 = L-lysyl(9)-[histone H3] + 2 formaldehyde + 2 succinate + 2 CO2</text>
        <dbReference type="Rhea" id="RHEA:60188"/>
        <dbReference type="Rhea" id="RHEA-COMP:15541"/>
        <dbReference type="Rhea" id="RHEA-COMP:15546"/>
        <dbReference type="ChEBI" id="CHEBI:15379"/>
        <dbReference type="ChEBI" id="CHEBI:16526"/>
        <dbReference type="ChEBI" id="CHEBI:16810"/>
        <dbReference type="ChEBI" id="CHEBI:16842"/>
        <dbReference type="ChEBI" id="CHEBI:29969"/>
        <dbReference type="ChEBI" id="CHEBI:30031"/>
        <dbReference type="ChEBI" id="CHEBI:61976"/>
        <dbReference type="EC" id="1.14.11.65"/>
    </reaction>
</comment>
<keyword evidence="7" id="KW-1185">Reference proteome</keyword>
<keyword evidence="2 4" id="KW-0479">Metal-binding</keyword>
<dbReference type="GO" id="GO:0031490">
    <property type="term" value="F:chromatin DNA binding"/>
    <property type="evidence" value="ECO:0007669"/>
    <property type="project" value="TreeGrafter"/>
</dbReference>
<comment type="subcellular location">
    <subcellularLocation>
        <location evidence="1 4">Nucleus</location>
    </subcellularLocation>
</comment>
<protein>
    <recommendedName>
        <fullName evidence="4">Lysine-specific demethylase</fullName>
        <ecNumber evidence="4">1.14.11.65</ecNumber>
    </recommendedName>
</protein>
<organism evidence="6 7">
    <name type="scientific">Melopsittacus undulatus</name>
    <name type="common">Budgerigar</name>
    <name type="synonym">Psittacus undulatus</name>
    <dbReference type="NCBI Taxonomy" id="13146"/>
    <lineage>
        <taxon>Eukaryota</taxon>
        <taxon>Metazoa</taxon>
        <taxon>Chordata</taxon>
        <taxon>Craniata</taxon>
        <taxon>Vertebrata</taxon>
        <taxon>Euteleostomi</taxon>
        <taxon>Archelosauria</taxon>
        <taxon>Archosauria</taxon>
        <taxon>Dinosauria</taxon>
        <taxon>Saurischia</taxon>
        <taxon>Theropoda</taxon>
        <taxon>Coelurosauria</taxon>
        <taxon>Aves</taxon>
        <taxon>Neognathae</taxon>
        <taxon>Neoaves</taxon>
        <taxon>Telluraves</taxon>
        <taxon>Australaves</taxon>
        <taxon>Psittaciformes</taxon>
        <taxon>Psittaculidae</taxon>
        <taxon>Melopsittacus</taxon>
    </lineage>
</organism>
<reference evidence="6" key="1">
    <citation type="submission" date="2020-03" db="EMBL/GenBank/DDBJ databases">
        <title>Melopsittacus undulatus (budgerigar) genome, bMelUnd1, maternal haplotype with Z.</title>
        <authorList>
            <person name="Gedman G."/>
            <person name="Mountcastle J."/>
            <person name="Haase B."/>
            <person name="Formenti G."/>
            <person name="Wright T."/>
            <person name="Apodaca J."/>
            <person name="Pelan S."/>
            <person name="Chow W."/>
            <person name="Rhie A."/>
            <person name="Howe K."/>
            <person name="Fedrigo O."/>
            <person name="Jarvis E.D."/>
        </authorList>
    </citation>
    <scope>NUCLEOTIDE SEQUENCE [LARGE SCALE GENOMIC DNA]</scope>
</reference>
<evidence type="ECO:0000256" key="4">
    <source>
        <dbReference type="RuleBase" id="RU369087"/>
    </source>
</evidence>
<feature type="region of interest" description="Disordered" evidence="5">
    <location>
        <begin position="1"/>
        <end position="67"/>
    </location>
</feature>
<feature type="region of interest" description="Disordered" evidence="5">
    <location>
        <begin position="403"/>
        <end position="439"/>
    </location>
</feature>
<feature type="compositionally biased region" description="Pro residues" evidence="5">
    <location>
        <begin position="506"/>
        <end position="516"/>
    </location>
</feature>
<dbReference type="PANTHER" id="PTHR12549:SF4">
    <property type="entry name" value="LYSINE-SPECIFIC DEMETHYLASE HAIRLESS"/>
    <property type="match status" value="1"/>
</dbReference>
<dbReference type="GO" id="GO:0000118">
    <property type="term" value="C:histone deacetylase complex"/>
    <property type="evidence" value="ECO:0007669"/>
    <property type="project" value="UniProtKB-UniRule"/>
</dbReference>
<dbReference type="EC" id="1.14.11.65" evidence="4"/>
<gene>
    <name evidence="6" type="primary">LOC115946989</name>
</gene>
<comment type="domain">
    <text evidence="4">The JmjC domain and the C6-type zinc-finger are required for the demethylation activity.</text>
</comment>
<keyword evidence="4" id="KW-0408">Iron</keyword>
<dbReference type="InterPro" id="IPR003347">
    <property type="entry name" value="JmjC_dom"/>
</dbReference>
<evidence type="ECO:0000256" key="2">
    <source>
        <dbReference type="ARBA" id="ARBA00022723"/>
    </source>
</evidence>
<name>A0A8V5H526_MELUD</name>
<dbReference type="GO" id="GO:0006357">
    <property type="term" value="P:regulation of transcription by RNA polymerase II"/>
    <property type="evidence" value="ECO:0007669"/>
    <property type="project" value="TreeGrafter"/>
</dbReference>
<keyword evidence="3 4" id="KW-0539">Nucleus</keyword>
<feature type="compositionally biased region" description="Low complexity" evidence="5">
    <location>
        <begin position="174"/>
        <end position="190"/>
    </location>
</feature>
<dbReference type="PANTHER" id="PTHR12549">
    <property type="entry name" value="JMJC DOMAIN-CONTAINING HISTONE DEMETHYLATION PROTEIN"/>
    <property type="match status" value="1"/>
</dbReference>
<dbReference type="GO" id="GO:0140683">
    <property type="term" value="F:histone H3K9me/H3K9me2 demethylase activity"/>
    <property type="evidence" value="ECO:0007669"/>
    <property type="project" value="UniProtKB-EC"/>
</dbReference>
<accession>A0A8V5H526</accession>
<dbReference type="AlphaFoldDB" id="A0A8V5H526"/>
<dbReference type="SUPFAM" id="SSF51197">
    <property type="entry name" value="Clavaminate synthase-like"/>
    <property type="match status" value="1"/>
</dbReference>
<evidence type="ECO:0000256" key="1">
    <source>
        <dbReference type="ARBA" id="ARBA00004123"/>
    </source>
</evidence>
<dbReference type="Proteomes" id="UP000694405">
    <property type="component" value="Chromosome 18"/>
</dbReference>
<comment type="domain">
    <text evidence="4">Leu-Xaa-Xaa-Leu-Leu (LXXLL) motifs are known to mediate the association with nuclear receptors.</text>
</comment>
<dbReference type="GO" id="GO:0046872">
    <property type="term" value="F:metal ion binding"/>
    <property type="evidence" value="ECO:0007669"/>
    <property type="project" value="UniProtKB-UniRule"/>
</dbReference>